<protein>
    <submittedName>
        <fullName evidence="1">Uncharacterized protein</fullName>
    </submittedName>
</protein>
<dbReference type="Proteomes" id="UP001160390">
    <property type="component" value="Unassembled WGS sequence"/>
</dbReference>
<sequence>MEASQPNAALSAAYVDSLVTHLDFTNTPKGLAKAYQDALKAEETSTERILLANGGFSVWFAYFLTKRAAKSATHFDGQAACSQMLEALDEISIENRTLLAHKVQEAIPTTTQAKFQDVFDKTIKPIGAELTPRKRRRTTDDNGGQLTIPAPNPVALVNNAHMSSHFELGNPPVLRIATVFPRFVAGAIAIMKSDEGAWTAAITMSFLDASSFGNKLGCMMSLQITSNKIERLASELFDAHIEATGEHRYLVLPNGLRVIPSPDFTLRGCRRHVISQSLGQDIEKAVKTSQAFKEEAEQGNPLTECVTMTISHRAEDGAVINLSLDEKEGVRIRRKLYE</sequence>
<gene>
    <name evidence="1" type="ORF">CCHLO57077_00018713</name>
</gene>
<evidence type="ECO:0000313" key="1">
    <source>
        <dbReference type="EMBL" id="CAI6040928.1"/>
    </source>
</evidence>
<organism evidence="1 2">
    <name type="scientific">Clonostachys chloroleuca</name>
    <dbReference type="NCBI Taxonomy" id="1926264"/>
    <lineage>
        <taxon>Eukaryota</taxon>
        <taxon>Fungi</taxon>
        <taxon>Dikarya</taxon>
        <taxon>Ascomycota</taxon>
        <taxon>Pezizomycotina</taxon>
        <taxon>Sordariomycetes</taxon>
        <taxon>Hypocreomycetidae</taxon>
        <taxon>Hypocreales</taxon>
        <taxon>Bionectriaceae</taxon>
        <taxon>Clonostachys</taxon>
    </lineage>
</organism>
<dbReference type="AlphaFoldDB" id="A0AA35LR48"/>
<keyword evidence="2" id="KW-1185">Reference proteome</keyword>
<dbReference type="EMBL" id="CABFNP030000533">
    <property type="protein sequence ID" value="CAI6040928.1"/>
    <property type="molecule type" value="Genomic_DNA"/>
</dbReference>
<comment type="caution">
    <text evidence="1">The sequence shown here is derived from an EMBL/GenBank/DDBJ whole genome shotgun (WGS) entry which is preliminary data.</text>
</comment>
<accession>A0AA35LR48</accession>
<evidence type="ECO:0000313" key="2">
    <source>
        <dbReference type="Proteomes" id="UP001160390"/>
    </source>
</evidence>
<reference evidence="1" key="1">
    <citation type="submission" date="2023-01" db="EMBL/GenBank/DDBJ databases">
        <authorList>
            <person name="Piombo E."/>
        </authorList>
    </citation>
    <scope>NUCLEOTIDE SEQUENCE</scope>
</reference>
<name>A0AA35LR48_9HYPO</name>
<proteinExistence type="predicted"/>